<feature type="chain" id="PRO_5021042150" evidence="2">
    <location>
        <begin position="29"/>
        <end position="582"/>
    </location>
</feature>
<feature type="domain" description="Calcineurin-like phosphoesterase" evidence="3">
    <location>
        <begin position="46"/>
        <end position="306"/>
    </location>
</feature>
<dbReference type="OrthoDB" id="1016457at2"/>
<evidence type="ECO:0000259" key="4">
    <source>
        <dbReference type="Pfam" id="PF02872"/>
    </source>
</evidence>
<protein>
    <submittedName>
        <fullName evidence="5">5'-nucleotidase</fullName>
    </submittedName>
</protein>
<dbReference type="SUPFAM" id="SSF56300">
    <property type="entry name" value="Metallo-dependent phosphatases"/>
    <property type="match status" value="1"/>
</dbReference>
<dbReference type="AlphaFoldDB" id="A0A4Q7NUC4"/>
<keyword evidence="6" id="KW-1185">Reference proteome</keyword>
<proteinExistence type="inferred from homology"/>
<evidence type="ECO:0000256" key="2">
    <source>
        <dbReference type="RuleBase" id="RU362119"/>
    </source>
</evidence>
<evidence type="ECO:0000313" key="6">
    <source>
        <dbReference type="Proteomes" id="UP000293638"/>
    </source>
</evidence>
<keyword evidence="2" id="KW-0378">Hydrolase</keyword>
<gene>
    <name evidence="5" type="ORF">EV189_0008</name>
</gene>
<sequence>MTRRARYLPLRPLAVAAGAALCLGGALAAPASAVSIKTQPLQHVQLLAINDLHGNLQPPSGGITTGTDANGKPVVTPAGGFAYLSTHLQQLRAGHKDTLTVASGDDIGASPLLSAAFHDEPTIEAMNAAGVAVSAVGNHEFDEGVNELLRIQKGGCIRDGAGADNQNSCPDWDNGGKKFRGAQFDYLAANVVYTKTGQPILAATAVKRFSQHLRVGFIGVVTKTTPSIVTASGVQGLDFLDEAQVINTYAAKLQAQGVQAIVALIHEGGAQTGPYNGCQGLSEPIVSINAAVSPAVDLLLTGHSHAAYNCRLTDPAGNPRLVTQAANYGKLITDVDLVIDRKTGDVDRQATTANNVIVTRDVAPDPKITSIIDKYTTYLGPLAGRVLGTIGSDLTRTQGANGESQLGDILADAAREDASVAGRGPVQIGFINPGGIRDDLLLGDGQVTYGEAFSVQPFSNYVVSKTLTGDQVKTVLEQQFDNPLGGQTRFLGVSGLTYSWSASAPAGAHVSDIRVGGVPIDPAGTYRVAGNNFLLEGGDNFKAFKLGTDPLYGGIDIDAFAAYLSAHSPVAAPALDRVTRLP</sequence>
<dbReference type="GO" id="GO:0009166">
    <property type="term" value="P:nucleotide catabolic process"/>
    <property type="evidence" value="ECO:0007669"/>
    <property type="project" value="InterPro"/>
</dbReference>
<dbReference type="Pfam" id="PF00149">
    <property type="entry name" value="Metallophos"/>
    <property type="match status" value="1"/>
</dbReference>
<dbReference type="Pfam" id="PF02872">
    <property type="entry name" value="5_nucleotid_C"/>
    <property type="match status" value="1"/>
</dbReference>
<dbReference type="SUPFAM" id="SSF55816">
    <property type="entry name" value="5'-nucleotidase (syn. UDP-sugar hydrolase), C-terminal domain"/>
    <property type="match status" value="1"/>
</dbReference>
<feature type="signal peptide" evidence="2">
    <location>
        <begin position="1"/>
        <end position="28"/>
    </location>
</feature>
<dbReference type="EMBL" id="SGXD01000001">
    <property type="protein sequence ID" value="RZS90781.1"/>
    <property type="molecule type" value="Genomic_DNA"/>
</dbReference>
<dbReference type="GO" id="GO:0008253">
    <property type="term" value="F:5'-nucleotidase activity"/>
    <property type="evidence" value="ECO:0007669"/>
    <property type="project" value="TreeGrafter"/>
</dbReference>
<dbReference type="Proteomes" id="UP000293638">
    <property type="component" value="Unassembled WGS sequence"/>
</dbReference>
<dbReference type="InterPro" id="IPR008334">
    <property type="entry name" value="5'-Nucleotdase_C"/>
</dbReference>
<evidence type="ECO:0000259" key="3">
    <source>
        <dbReference type="Pfam" id="PF00149"/>
    </source>
</evidence>
<evidence type="ECO:0000313" key="5">
    <source>
        <dbReference type="EMBL" id="RZS90781.1"/>
    </source>
</evidence>
<comment type="similarity">
    <text evidence="2">Belongs to the 5'-nucleotidase family.</text>
</comment>
<dbReference type="RefSeq" id="WP_130490928.1">
    <property type="nucleotide sequence ID" value="NZ_SGXD01000001.1"/>
</dbReference>
<dbReference type="GO" id="GO:0030288">
    <property type="term" value="C:outer membrane-bounded periplasmic space"/>
    <property type="evidence" value="ECO:0007669"/>
    <property type="project" value="TreeGrafter"/>
</dbReference>
<accession>A0A4Q7NUC4</accession>
<evidence type="ECO:0000256" key="1">
    <source>
        <dbReference type="ARBA" id="ARBA00022729"/>
    </source>
</evidence>
<dbReference type="Gene3D" id="3.90.780.10">
    <property type="entry name" value="5'-Nucleotidase, C-terminal domain"/>
    <property type="match status" value="1"/>
</dbReference>
<keyword evidence="1 2" id="KW-0732">Signal</keyword>
<dbReference type="PANTHER" id="PTHR11575:SF24">
    <property type="entry name" value="5'-NUCLEOTIDASE"/>
    <property type="match status" value="1"/>
</dbReference>
<dbReference type="InterPro" id="IPR004843">
    <property type="entry name" value="Calcineurin-like_PHP"/>
</dbReference>
<keyword evidence="2" id="KW-0547">Nucleotide-binding</keyword>
<reference evidence="5 6" key="1">
    <citation type="submission" date="2019-02" db="EMBL/GenBank/DDBJ databases">
        <title>Genomic Encyclopedia of Type Strains, Phase IV (KMG-IV): sequencing the most valuable type-strain genomes for metagenomic binning, comparative biology and taxonomic classification.</title>
        <authorList>
            <person name="Goeker M."/>
        </authorList>
    </citation>
    <scope>NUCLEOTIDE SEQUENCE [LARGE SCALE GENOMIC DNA]</scope>
    <source>
        <strain evidence="5 6">DSM 45622</strain>
    </source>
</reference>
<dbReference type="Gene3D" id="3.60.21.10">
    <property type="match status" value="1"/>
</dbReference>
<name>A0A4Q7NUC4_9ACTN</name>
<dbReference type="PRINTS" id="PR01607">
    <property type="entry name" value="APYRASEFAMLY"/>
</dbReference>
<dbReference type="InterPro" id="IPR006179">
    <property type="entry name" value="5_nucleotidase/apyrase"/>
</dbReference>
<comment type="caution">
    <text evidence="5">The sequence shown here is derived from an EMBL/GenBank/DDBJ whole genome shotgun (WGS) entry which is preliminary data.</text>
</comment>
<dbReference type="PANTHER" id="PTHR11575">
    <property type="entry name" value="5'-NUCLEOTIDASE-RELATED"/>
    <property type="match status" value="1"/>
</dbReference>
<dbReference type="GO" id="GO:0008768">
    <property type="term" value="F:UDP-sugar diphosphatase activity"/>
    <property type="evidence" value="ECO:0007669"/>
    <property type="project" value="TreeGrafter"/>
</dbReference>
<dbReference type="InterPro" id="IPR029052">
    <property type="entry name" value="Metallo-depent_PP-like"/>
</dbReference>
<organism evidence="5 6">
    <name type="scientific">Motilibacter rhizosphaerae</name>
    <dbReference type="NCBI Taxonomy" id="598652"/>
    <lineage>
        <taxon>Bacteria</taxon>
        <taxon>Bacillati</taxon>
        <taxon>Actinomycetota</taxon>
        <taxon>Actinomycetes</taxon>
        <taxon>Motilibacterales</taxon>
        <taxon>Motilibacteraceae</taxon>
        <taxon>Motilibacter</taxon>
    </lineage>
</organism>
<dbReference type="GO" id="GO:0000166">
    <property type="term" value="F:nucleotide binding"/>
    <property type="evidence" value="ECO:0007669"/>
    <property type="project" value="UniProtKB-KW"/>
</dbReference>
<dbReference type="InterPro" id="IPR036907">
    <property type="entry name" value="5'-Nucleotdase_C_sf"/>
</dbReference>
<feature type="domain" description="5'-Nucleotidase C-terminal" evidence="4">
    <location>
        <begin position="390"/>
        <end position="545"/>
    </location>
</feature>